<keyword evidence="1" id="KW-0802">TPR repeat</keyword>
<dbReference type="Pfam" id="PF13414">
    <property type="entry name" value="TPR_11"/>
    <property type="match status" value="1"/>
</dbReference>
<dbReference type="InterPro" id="IPR011990">
    <property type="entry name" value="TPR-like_helical_dom_sf"/>
</dbReference>
<dbReference type="InterPro" id="IPR019734">
    <property type="entry name" value="TPR_rpt"/>
</dbReference>
<dbReference type="EMBL" id="EU016615">
    <property type="protein sequence ID" value="ABZ08000.1"/>
    <property type="molecule type" value="Genomic_DNA"/>
</dbReference>
<organism evidence="2">
    <name type="scientific">uncultured marine crenarchaeote HF4000_ANIW141M18</name>
    <dbReference type="NCBI Taxonomy" id="455579"/>
    <lineage>
        <taxon>Archaea</taxon>
        <taxon>Nitrososphaerota</taxon>
        <taxon>Nitrososphaeria</taxon>
        <taxon>Nitrosopumilales</taxon>
        <taxon>environmental samples</taxon>
    </lineage>
</organism>
<feature type="non-terminal residue" evidence="2">
    <location>
        <position position="81"/>
    </location>
</feature>
<evidence type="ECO:0000313" key="2">
    <source>
        <dbReference type="EMBL" id="ABZ08000.1"/>
    </source>
</evidence>
<dbReference type="PROSITE" id="PS50005">
    <property type="entry name" value="TPR"/>
    <property type="match status" value="1"/>
</dbReference>
<protein>
    <submittedName>
        <fullName evidence="2">Putative TPR domain protein</fullName>
    </submittedName>
</protein>
<dbReference type="Gene3D" id="1.25.40.10">
    <property type="entry name" value="Tetratricopeptide repeat domain"/>
    <property type="match status" value="1"/>
</dbReference>
<sequence length="81" mass="8604">MKQSLCDAVGAMMLLALASIGCSGTTADHHKSEANNFRSQGRFEEALYEYGEAINLDPKLAVAYSGRAAAYNAIGQYALSV</sequence>
<proteinExistence type="predicted"/>
<accession>B3T5Z1</accession>
<feature type="repeat" description="TPR" evidence="1">
    <location>
        <begin position="27"/>
        <end position="60"/>
    </location>
</feature>
<dbReference type="PROSITE" id="PS51257">
    <property type="entry name" value="PROKAR_LIPOPROTEIN"/>
    <property type="match status" value="1"/>
</dbReference>
<evidence type="ECO:0000256" key="1">
    <source>
        <dbReference type="PROSITE-ProRule" id="PRU00339"/>
    </source>
</evidence>
<dbReference type="SUPFAM" id="SSF48452">
    <property type="entry name" value="TPR-like"/>
    <property type="match status" value="1"/>
</dbReference>
<reference evidence="2" key="1">
    <citation type="journal article" date="2008" name="ISME J.">
        <title>Genomic patterns of recombination, clonal divergence and environment in marine microbial populations.</title>
        <authorList>
            <person name="Konstantinidis K.T."/>
            <person name="Delong E.F."/>
        </authorList>
    </citation>
    <scope>NUCLEOTIDE SEQUENCE</scope>
</reference>
<name>B3T5Z1_9ARCH</name>
<dbReference type="AlphaFoldDB" id="B3T5Z1"/>
<gene>
    <name evidence="2" type="ORF">ALOHA_HF4000ANIW141M18ctg2g1</name>
</gene>